<protein>
    <recommendedName>
        <fullName evidence="3">F-box/LRR-repeat protein</fullName>
    </recommendedName>
</protein>
<comment type="caution">
    <text evidence="1">The sequence shown here is derived from an EMBL/GenBank/DDBJ whole genome shotgun (WGS) entry which is preliminary data.</text>
</comment>
<gene>
    <name evidence="1" type="ORF">R1flu_013671</name>
</gene>
<dbReference type="Gene3D" id="3.80.10.10">
    <property type="entry name" value="Ribonuclease Inhibitor"/>
    <property type="match status" value="1"/>
</dbReference>
<evidence type="ECO:0000313" key="2">
    <source>
        <dbReference type="Proteomes" id="UP001605036"/>
    </source>
</evidence>
<reference evidence="1 2" key="1">
    <citation type="submission" date="2024-09" db="EMBL/GenBank/DDBJ databases">
        <title>Chromosome-scale assembly of Riccia fluitans.</title>
        <authorList>
            <person name="Paukszto L."/>
            <person name="Sawicki J."/>
            <person name="Karawczyk K."/>
            <person name="Piernik-Szablinska J."/>
            <person name="Szczecinska M."/>
            <person name="Mazdziarz M."/>
        </authorList>
    </citation>
    <scope>NUCLEOTIDE SEQUENCE [LARGE SCALE GENOMIC DNA]</scope>
    <source>
        <strain evidence="1">Rf_01</strain>
        <tissue evidence="1">Aerial parts of the thallus</tissue>
    </source>
</reference>
<evidence type="ECO:0008006" key="3">
    <source>
        <dbReference type="Google" id="ProtNLM"/>
    </source>
</evidence>
<dbReference type="SUPFAM" id="SSF52047">
    <property type="entry name" value="RNI-like"/>
    <property type="match status" value="1"/>
</dbReference>
<dbReference type="Proteomes" id="UP001605036">
    <property type="component" value="Unassembled WGS sequence"/>
</dbReference>
<organism evidence="1 2">
    <name type="scientific">Riccia fluitans</name>
    <dbReference type="NCBI Taxonomy" id="41844"/>
    <lineage>
        <taxon>Eukaryota</taxon>
        <taxon>Viridiplantae</taxon>
        <taxon>Streptophyta</taxon>
        <taxon>Embryophyta</taxon>
        <taxon>Marchantiophyta</taxon>
        <taxon>Marchantiopsida</taxon>
        <taxon>Marchantiidae</taxon>
        <taxon>Marchantiales</taxon>
        <taxon>Ricciaceae</taxon>
        <taxon>Riccia</taxon>
    </lineage>
</organism>
<evidence type="ECO:0000313" key="1">
    <source>
        <dbReference type="EMBL" id="KAL2628985.1"/>
    </source>
</evidence>
<name>A0ABD1YE79_9MARC</name>
<dbReference type="EMBL" id="JBHFFA010000004">
    <property type="protein sequence ID" value="KAL2628985.1"/>
    <property type="molecule type" value="Genomic_DNA"/>
</dbReference>
<keyword evidence="2" id="KW-1185">Reference proteome</keyword>
<accession>A0ABD1YE79</accession>
<dbReference type="InterPro" id="IPR032675">
    <property type="entry name" value="LRR_dom_sf"/>
</dbReference>
<sequence length="153" mass="17371">MIRLVVERSCGGIEELHVAKLKSDASLQFLAQSRLTCMKVLSIPESEVTADGFCELILTLPALVHLDLSNCRSILSNYKALEVIGQTCKSFMDWLDRSYSIQDMLLGLDPESTWREAISFAEWFFGSDVDEERQLLRDIDFGSSRSLDGDREW</sequence>
<proteinExistence type="predicted"/>
<dbReference type="AlphaFoldDB" id="A0ABD1YE79"/>